<evidence type="ECO:0000256" key="3">
    <source>
        <dbReference type="ARBA" id="ARBA00022475"/>
    </source>
</evidence>
<keyword evidence="18" id="KW-1185">Reference proteome</keyword>
<feature type="transmembrane region" description="Helical" evidence="13">
    <location>
        <begin position="312"/>
        <end position="336"/>
    </location>
</feature>
<feature type="domain" description="PTS EIIB type-1" evidence="15">
    <location>
        <begin position="411"/>
        <end position="493"/>
    </location>
</feature>
<evidence type="ECO:0000256" key="12">
    <source>
        <dbReference type="SAM" id="MobiDB-lite"/>
    </source>
</evidence>
<dbReference type="Gene3D" id="3.30.1360.60">
    <property type="entry name" value="Glucose permease domain IIB"/>
    <property type="match status" value="1"/>
</dbReference>
<keyword evidence="4" id="KW-0762">Sugar transport</keyword>
<feature type="domain" description="PTS EIIA type-1" evidence="14">
    <location>
        <begin position="557"/>
        <end position="661"/>
    </location>
</feature>
<feature type="transmembrane region" description="Helical" evidence="13">
    <location>
        <begin position="77"/>
        <end position="102"/>
    </location>
</feature>
<evidence type="ECO:0000256" key="6">
    <source>
        <dbReference type="ARBA" id="ARBA00022683"/>
    </source>
</evidence>
<evidence type="ECO:0000259" key="16">
    <source>
        <dbReference type="PROSITE" id="PS51103"/>
    </source>
</evidence>
<sequence length="687" mass="72878">MKKKGSRAFAILQKVGKSLMLPVSVLPAAGLLVAFGRIIQNIAVGPNGQVANAMLNAIGSIMFKGGIAIFEQLPLIFAIGVAIGFAAGEGVAGLAAGVGYFIMINVLKIMGELRGLPFKIDTGVFGGIIMGLIAANLYKKFFKTKLHPVLGFFEGKRLVPIITAFVAMILGIALGFIWPPIQGAINAFGKSVLDAKIAGFSLSGGIFAAGNRALIPTGLHHVFYAPFLFDFGTFTNAAGEVFRGESARYFAGDPTAGAIMASEYPLKIFGLPAAALAMTLTADKKNRKAVGGVMLTAALTSIITGITEPIEFAFIFVAPILYVAHVLLAFVSGFLINLFHIRLGYTFTSSLIDFFISYFNAGNPWKLFYIVGPIIGVLYFVVFYYAIKKFNLKTPGRGEDLESEALNISASQKALEVLKALGDAANIKHIDACITRLRLELNDSSMVDKNRLKALGSAGVMDAGGGSVQVVFGTEAEALKDEIKSIIAAGGAKAFENVNKEAAMDSENVSNKNGMNATVSKSKSGKNGAVSRNSKSGEEIIVSPMKGKIVDISEVPDATFAEKLLGEGIAIEPVDGIVTSPVNGKITQLFRTKHAVGIMTDLGAELLIHIGIDTVKMNGEGFEAFVKQGDEVKVGDKLLKVDLELVKKKAKSTISPIVITNTSEFKSIDKIAKGNVNCKDNMLKIVK</sequence>
<dbReference type="PANTHER" id="PTHR30009">
    <property type="entry name" value="CYTOCHROME C-TYPE SYNTHESIS PROTEIN AND PTS TRANSMEMBRANE COMPONENT"/>
    <property type="match status" value="1"/>
</dbReference>
<proteinExistence type="predicted"/>
<dbReference type="GO" id="GO:0016301">
    <property type="term" value="F:kinase activity"/>
    <property type="evidence" value="ECO:0007669"/>
    <property type="project" value="UniProtKB-KW"/>
</dbReference>
<feature type="region of interest" description="Disordered" evidence="12">
    <location>
        <begin position="508"/>
        <end position="536"/>
    </location>
</feature>
<evidence type="ECO:0000259" key="14">
    <source>
        <dbReference type="PROSITE" id="PS51093"/>
    </source>
</evidence>
<evidence type="ECO:0000256" key="7">
    <source>
        <dbReference type="ARBA" id="ARBA00022692"/>
    </source>
</evidence>
<evidence type="ECO:0000256" key="9">
    <source>
        <dbReference type="ARBA" id="ARBA00022989"/>
    </source>
</evidence>
<dbReference type="NCBIfam" id="TIGR00830">
    <property type="entry name" value="PTBA"/>
    <property type="match status" value="1"/>
</dbReference>
<dbReference type="PROSITE" id="PS00371">
    <property type="entry name" value="PTS_EIIA_TYPE_1_HIS"/>
    <property type="match status" value="1"/>
</dbReference>
<dbReference type="RefSeq" id="WP_066825594.1">
    <property type="nucleotide sequence ID" value="NZ_LTBA01000020.1"/>
</dbReference>
<dbReference type="NCBIfam" id="TIGR00826">
    <property type="entry name" value="EIIB_glc"/>
    <property type="match status" value="1"/>
</dbReference>
<feature type="transmembrane region" description="Helical" evidence="13">
    <location>
        <begin position="367"/>
        <end position="387"/>
    </location>
</feature>
<dbReference type="InterPro" id="IPR011055">
    <property type="entry name" value="Dup_hybrid_motif"/>
</dbReference>
<evidence type="ECO:0000313" key="18">
    <source>
        <dbReference type="Proteomes" id="UP000075531"/>
    </source>
</evidence>
<gene>
    <name evidence="17" type="primary">ptsG</name>
    <name evidence="17" type="ORF">CLTEP_17920</name>
</gene>
<dbReference type="GO" id="GO:0008982">
    <property type="term" value="F:protein-N(PI)-phosphohistidine-sugar phosphotransferase activity"/>
    <property type="evidence" value="ECO:0007669"/>
    <property type="project" value="InterPro"/>
</dbReference>
<dbReference type="Gene3D" id="2.70.70.10">
    <property type="entry name" value="Glucose Permease (Domain IIA)"/>
    <property type="match status" value="1"/>
</dbReference>
<protein>
    <submittedName>
        <fullName evidence="17">PTS system glucose-specific EIICBA component</fullName>
    </submittedName>
</protein>
<keyword evidence="10 13" id="KW-0472">Membrane</keyword>
<dbReference type="AlphaFoldDB" id="A0A151B3D0"/>
<keyword evidence="7 13" id="KW-0812">Transmembrane</keyword>
<feature type="domain" description="PTS EIIC type-1" evidence="16">
    <location>
        <begin position="6"/>
        <end position="399"/>
    </location>
</feature>
<comment type="subcellular location">
    <subcellularLocation>
        <location evidence="1">Cell membrane</location>
        <topology evidence="1">Multi-pass membrane protein</topology>
    </subcellularLocation>
</comment>
<feature type="active site" description="Phosphocysteine intermediate; for EIIB activity" evidence="11">
    <location>
        <position position="433"/>
    </location>
</feature>
<dbReference type="InterPro" id="IPR050429">
    <property type="entry name" value="PTS_Glucose_EIICBA"/>
</dbReference>
<keyword evidence="2" id="KW-0813">Transport</keyword>
<dbReference type="PATRIC" id="fig|1121338.3.peg.1834"/>
<feature type="transmembrane region" description="Helical" evidence="13">
    <location>
        <begin position="158"/>
        <end position="178"/>
    </location>
</feature>
<dbReference type="Proteomes" id="UP000075531">
    <property type="component" value="Unassembled WGS sequence"/>
</dbReference>
<dbReference type="InterPro" id="IPR036878">
    <property type="entry name" value="Glu_permease_IIB"/>
</dbReference>
<accession>A0A151B3D0</accession>
<name>A0A151B3D0_9CLOT</name>
<dbReference type="OrthoDB" id="9764327at2"/>
<evidence type="ECO:0000259" key="15">
    <source>
        <dbReference type="PROSITE" id="PS51098"/>
    </source>
</evidence>
<feature type="transmembrane region" description="Helical" evidence="13">
    <location>
        <begin position="21"/>
        <end position="39"/>
    </location>
</feature>
<dbReference type="GO" id="GO:0090563">
    <property type="term" value="F:protein-phosphocysteine-sugar phosphotransferase activity"/>
    <property type="evidence" value="ECO:0007669"/>
    <property type="project" value="TreeGrafter"/>
</dbReference>
<dbReference type="EMBL" id="LTBA01000020">
    <property type="protein sequence ID" value="KYH34293.1"/>
    <property type="molecule type" value="Genomic_DNA"/>
</dbReference>
<dbReference type="Pfam" id="PF00358">
    <property type="entry name" value="PTS_EIIA_1"/>
    <property type="match status" value="1"/>
</dbReference>
<evidence type="ECO:0000256" key="10">
    <source>
        <dbReference type="ARBA" id="ARBA00023136"/>
    </source>
</evidence>
<feature type="compositionally biased region" description="Polar residues" evidence="12">
    <location>
        <begin position="508"/>
        <end position="522"/>
    </location>
</feature>
<dbReference type="PROSITE" id="PS51098">
    <property type="entry name" value="PTS_EIIB_TYPE_1"/>
    <property type="match status" value="1"/>
</dbReference>
<evidence type="ECO:0000256" key="13">
    <source>
        <dbReference type="SAM" id="Phobius"/>
    </source>
</evidence>
<dbReference type="GO" id="GO:0005886">
    <property type="term" value="C:plasma membrane"/>
    <property type="evidence" value="ECO:0007669"/>
    <property type="project" value="UniProtKB-SubCell"/>
</dbReference>
<dbReference type="PROSITE" id="PS51103">
    <property type="entry name" value="PTS_EIIC_TYPE_1"/>
    <property type="match status" value="1"/>
</dbReference>
<evidence type="ECO:0000313" key="17">
    <source>
        <dbReference type="EMBL" id="KYH34293.1"/>
    </source>
</evidence>
<keyword evidence="8" id="KW-0418">Kinase</keyword>
<dbReference type="SUPFAM" id="SSF55604">
    <property type="entry name" value="Glucose permease domain IIB"/>
    <property type="match status" value="1"/>
</dbReference>
<feature type="transmembrane region" description="Helical" evidence="13">
    <location>
        <begin position="289"/>
        <end position="306"/>
    </location>
</feature>
<dbReference type="PROSITE" id="PS01035">
    <property type="entry name" value="PTS_EIIB_TYPE_1_CYS"/>
    <property type="match status" value="1"/>
</dbReference>
<keyword evidence="6" id="KW-0598">Phosphotransferase system</keyword>
<organism evidence="17 18">
    <name type="scientific">Clostridium tepidiprofundi DSM 19306</name>
    <dbReference type="NCBI Taxonomy" id="1121338"/>
    <lineage>
        <taxon>Bacteria</taxon>
        <taxon>Bacillati</taxon>
        <taxon>Bacillota</taxon>
        <taxon>Clostridia</taxon>
        <taxon>Eubacteriales</taxon>
        <taxon>Clostridiaceae</taxon>
        <taxon>Clostridium</taxon>
    </lineage>
</organism>
<evidence type="ECO:0000256" key="2">
    <source>
        <dbReference type="ARBA" id="ARBA00022448"/>
    </source>
</evidence>
<dbReference type="STRING" id="1121338.CLTEP_17920"/>
<dbReference type="InterPro" id="IPR018113">
    <property type="entry name" value="PTrfase_EIIB_Cys"/>
</dbReference>
<dbReference type="InterPro" id="IPR001127">
    <property type="entry name" value="PTS_EIIA_1_perm"/>
</dbReference>
<dbReference type="PROSITE" id="PS51093">
    <property type="entry name" value="PTS_EIIA_TYPE_1"/>
    <property type="match status" value="1"/>
</dbReference>
<evidence type="ECO:0000256" key="5">
    <source>
        <dbReference type="ARBA" id="ARBA00022679"/>
    </source>
</evidence>
<reference evidence="17 18" key="1">
    <citation type="submission" date="2016-02" db="EMBL/GenBank/DDBJ databases">
        <title>Genome sequence of Clostridium tepidiprofundi DSM 19306.</title>
        <authorList>
            <person name="Poehlein A."/>
            <person name="Daniel R."/>
        </authorList>
    </citation>
    <scope>NUCLEOTIDE SEQUENCE [LARGE SCALE GENOMIC DNA]</scope>
    <source>
        <strain evidence="17 18">DSM 19306</strain>
    </source>
</reference>
<dbReference type="GO" id="GO:0009401">
    <property type="term" value="P:phosphoenolpyruvate-dependent sugar phosphotransferase system"/>
    <property type="evidence" value="ECO:0007669"/>
    <property type="project" value="UniProtKB-KW"/>
</dbReference>
<feature type="transmembrane region" description="Helical" evidence="13">
    <location>
        <begin position="122"/>
        <end position="138"/>
    </location>
</feature>
<keyword evidence="5" id="KW-0808">Transferase</keyword>
<evidence type="ECO:0000256" key="4">
    <source>
        <dbReference type="ARBA" id="ARBA00022597"/>
    </source>
</evidence>
<dbReference type="PANTHER" id="PTHR30009:SF20">
    <property type="entry name" value="PTS SYSTEM GLUCOSE-SPECIFIC EIICB COMPONENT-RELATED"/>
    <property type="match status" value="1"/>
</dbReference>
<comment type="caution">
    <text evidence="17">The sequence shown here is derived from an EMBL/GenBank/DDBJ whole genome shotgun (WGS) entry which is preliminary data.</text>
</comment>
<evidence type="ECO:0000256" key="11">
    <source>
        <dbReference type="PROSITE-ProRule" id="PRU00421"/>
    </source>
</evidence>
<dbReference type="Pfam" id="PF00367">
    <property type="entry name" value="PTS_EIIB"/>
    <property type="match status" value="1"/>
</dbReference>
<keyword evidence="3" id="KW-1003">Cell membrane</keyword>
<dbReference type="InterPro" id="IPR003352">
    <property type="entry name" value="PTS_EIIC"/>
</dbReference>
<dbReference type="SUPFAM" id="SSF51261">
    <property type="entry name" value="Duplicated hybrid motif"/>
    <property type="match status" value="1"/>
</dbReference>
<dbReference type="Pfam" id="PF02378">
    <property type="entry name" value="PTS_EIIC"/>
    <property type="match status" value="1"/>
</dbReference>
<dbReference type="InterPro" id="IPR013013">
    <property type="entry name" value="PTS_EIIC_1"/>
</dbReference>
<evidence type="ECO:0000256" key="1">
    <source>
        <dbReference type="ARBA" id="ARBA00004651"/>
    </source>
</evidence>
<dbReference type="InterPro" id="IPR001996">
    <property type="entry name" value="PTS_IIB_1"/>
</dbReference>
<keyword evidence="9 13" id="KW-1133">Transmembrane helix</keyword>
<dbReference type="FunFam" id="2.70.70.10:FF:000001">
    <property type="entry name" value="PTS system glucose-specific IIA component"/>
    <property type="match status" value="1"/>
</dbReference>
<dbReference type="CDD" id="cd00212">
    <property type="entry name" value="PTS_IIB_glc"/>
    <property type="match status" value="1"/>
</dbReference>
<evidence type="ECO:0000256" key="8">
    <source>
        <dbReference type="ARBA" id="ARBA00022777"/>
    </source>
</evidence>